<dbReference type="Pfam" id="PF20772">
    <property type="entry name" value="TACO1_YebC_N"/>
    <property type="match status" value="1"/>
</dbReference>
<keyword evidence="7" id="KW-1185">Reference proteome</keyword>
<feature type="region of interest" description="Disordered" evidence="3">
    <location>
        <begin position="1"/>
        <end position="24"/>
    </location>
</feature>
<feature type="domain" description="TACO1/YebC-like second and third" evidence="4">
    <location>
        <begin position="86"/>
        <end position="244"/>
    </location>
</feature>
<evidence type="ECO:0000313" key="7">
    <source>
        <dbReference type="Proteomes" id="UP000053317"/>
    </source>
</evidence>
<dbReference type="InterPro" id="IPR017856">
    <property type="entry name" value="Integrase-like_N"/>
</dbReference>
<evidence type="ECO:0000256" key="3">
    <source>
        <dbReference type="SAM" id="MobiDB-lite"/>
    </source>
</evidence>
<dbReference type="GO" id="GO:0099617">
    <property type="term" value="C:matrix side of mitochondrial inner membrane"/>
    <property type="evidence" value="ECO:0007669"/>
    <property type="project" value="EnsemblFungi"/>
</dbReference>
<evidence type="ECO:0000256" key="1">
    <source>
        <dbReference type="ARBA" id="ARBA00004173"/>
    </source>
</evidence>
<dbReference type="GO" id="GO:0032543">
    <property type="term" value="P:mitochondrial translation"/>
    <property type="evidence" value="ECO:0007669"/>
    <property type="project" value="EnsemblFungi"/>
</dbReference>
<protein>
    <recommendedName>
        <fullName evidence="8">Transcriptional regulatory protein</fullName>
    </recommendedName>
</protein>
<sequence length="245" mass="26475">MELSGHNRWSKIKHDKGANDAAKSKERSIISKDITLAVKQFGADPSFNPRLTHFLSIAKRAGFSKVSIENAILKGQGKSSSGAALEPVTIEAMLPGQVACIIDCLTDSKARLLGDLRHVITKWSGNVTSTAFLFDKKGRVVFEKKDGIGINEVMDPAIEAGAVDVSMDEEGRVIVDTETGDVNTVATELAKNLGLNVSSADIIYDPKEDMMVELEDGSEQAAKVERILDLVKEDSGVQEVYLNAK</sequence>
<dbReference type="InterPro" id="IPR049083">
    <property type="entry name" value="TACO1_YebC_N"/>
</dbReference>
<comment type="subcellular location">
    <subcellularLocation>
        <location evidence="1">Mitochondrion</location>
    </subcellularLocation>
</comment>
<evidence type="ECO:0008006" key="8">
    <source>
        <dbReference type="Google" id="ProtNLM"/>
    </source>
</evidence>
<dbReference type="Pfam" id="PF01709">
    <property type="entry name" value="Transcrip_reg"/>
    <property type="match status" value="1"/>
</dbReference>
<dbReference type="OrthoDB" id="2017544at2759"/>
<dbReference type="InterPro" id="IPR048300">
    <property type="entry name" value="TACO1_YebC-like_2nd/3rd_dom"/>
</dbReference>
<comment type="caution">
    <text evidence="6">The sequence shown here is derived from an EMBL/GenBank/DDBJ whole genome shotgun (WGS) entry which is preliminary data.</text>
</comment>
<name>A0A0G2ETC1_PHACM</name>
<evidence type="ECO:0000259" key="5">
    <source>
        <dbReference type="Pfam" id="PF20772"/>
    </source>
</evidence>
<evidence type="ECO:0000313" key="6">
    <source>
        <dbReference type="EMBL" id="KKY25444.1"/>
    </source>
</evidence>
<proteinExistence type="inferred from homology"/>
<organism evidence="6 7">
    <name type="scientific">Phaeomoniella chlamydospora</name>
    <name type="common">Phaeoacremonium chlamydosporum</name>
    <dbReference type="NCBI Taxonomy" id="158046"/>
    <lineage>
        <taxon>Eukaryota</taxon>
        <taxon>Fungi</taxon>
        <taxon>Dikarya</taxon>
        <taxon>Ascomycota</taxon>
        <taxon>Pezizomycotina</taxon>
        <taxon>Eurotiomycetes</taxon>
        <taxon>Chaetothyriomycetidae</taxon>
        <taxon>Phaeomoniellales</taxon>
        <taxon>Phaeomoniellaceae</taxon>
        <taxon>Phaeomoniella</taxon>
    </lineage>
</organism>
<gene>
    <name evidence="6" type="ORF">UCRPC4_g01708</name>
</gene>
<reference evidence="6 7" key="1">
    <citation type="submission" date="2015-05" db="EMBL/GenBank/DDBJ databases">
        <title>Distinctive expansion of gene families associated with plant cell wall degradation and secondary metabolism in the genomes of grapevine trunk pathogens.</title>
        <authorList>
            <person name="Lawrence D.P."/>
            <person name="Travadon R."/>
            <person name="Rolshausen P.E."/>
            <person name="Baumgartner K."/>
        </authorList>
    </citation>
    <scope>NUCLEOTIDE SEQUENCE [LARGE SCALE GENOMIC DNA]</scope>
    <source>
        <strain evidence="6">UCRPC4</strain>
    </source>
</reference>
<feature type="domain" description="TACO1/YebC-like N-terminal" evidence="5">
    <location>
        <begin position="7"/>
        <end position="78"/>
    </location>
</feature>
<reference evidence="6 7" key="2">
    <citation type="submission" date="2015-05" db="EMBL/GenBank/DDBJ databases">
        <authorList>
            <person name="Morales-Cruz A."/>
            <person name="Amrine K.C."/>
            <person name="Cantu D."/>
        </authorList>
    </citation>
    <scope>NUCLEOTIDE SEQUENCE [LARGE SCALE GENOMIC DNA]</scope>
    <source>
        <strain evidence="6">UCRPC4</strain>
    </source>
</reference>
<dbReference type="EMBL" id="LCWF01000041">
    <property type="protein sequence ID" value="KKY25444.1"/>
    <property type="molecule type" value="Genomic_DNA"/>
</dbReference>
<evidence type="ECO:0000259" key="4">
    <source>
        <dbReference type="Pfam" id="PF01709"/>
    </source>
</evidence>
<evidence type="ECO:0000256" key="2">
    <source>
        <dbReference type="ARBA" id="ARBA00008724"/>
    </source>
</evidence>
<dbReference type="InterPro" id="IPR026564">
    <property type="entry name" value="Transcrip_reg_TACO1-like_dom3"/>
</dbReference>
<dbReference type="FunFam" id="1.10.10.200:FF:000002">
    <property type="entry name" value="Probable transcriptional regulatory protein CLM62_37755"/>
    <property type="match status" value="1"/>
</dbReference>
<dbReference type="InterPro" id="IPR029072">
    <property type="entry name" value="YebC-like"/>
</dbReference>
<accession>A0A0G2ETC1</accession>
<dbReference type="Proteomes" id="UP000053317">
    <property type="component" value="Unassembled WGS sequence"/>
</dbReference>
<dbReference type="SUPFAM" id="SSF75625">
    <property type="entry name" value="YebC-like"/>
    <property type="match status" value="1"/>
</dbReference>
<dbReference type="PANTHER" id="PTHR12532">
    <property type="entry name" value="TRANSLATIONAL ACTIVATOR OF CYTOCHROME C OXIDASE 1"/>
    <property type="match status" value="1"/>
</dbReference>
<dbReference type="AlphaFoldDB" id="A0A0G2ETC1"/>
<comment type="similarity">
    <text evidence="2">Belongs to the TACO1 family.</text>
</comment>
<feature type="compositionally biased region" description="Basic and acidic residues" evidence="3">
    <location>
        <begin position="15"/>
        <end position="24"/>
    </location>
</feature>
<dbReference type="Gene3D" id="3.30.70.980">
    <property type="match status" value="2"/>
</dbReference>
<dbReference type="InterPro" id="IPR002876">
    <property type="entry name" value="Transcrip_reg_TACO1-like"/>
</dbReference>
<dbReference type="PANTHER" id="PTHR12532:SF0">
    <property type="entry name" value="TRANSLATIONAL ACTIVATOR OF CYTOCHROME C OXIDASE 1"/>
    <property type="match status" value="1"/>
</dbReference>
<dbReference type="Gene3D" id="1.10.10.200">
    <property type="match status" value="1"/>
</dbReference>